<keyword evidence="2" id="KW-0812">Transmembrane</keyword>
<comment type="caution">
    <text evidence="3">The sequence shown here is derived from an EMBL/GenBank/DDBJ whole genome shotgun (WGS) entry which is preliminary data.</text>
</comment>
<sequence length="65" mass="6499">MSRNAILGIVIGIVVVVVLWLIFFATGGPEAVTEGNPAEANSTAPVTPGDADDEGDGDSGEAAED</sequence>
<dbReference type="EMBL" id="JBHSNA010000002">
    <property type="protein sequence ID" value="MFC5565349.1"/>
    <property type="molecule type" value="Genomic_DNA"/>
</dbReference>
<dbReference type="RefSeq" id="WP_209837693.1">
    <property type="nucleotide sequence ID" value="NZ_JAGGJP010000002.1"/>
</dbReference>
<proteinExistence type="predicted"/>
<evidence type="ECO:0000256" key="2">
    <source>
        <dbReference type="SAM" id="Phobius"/>
    </source>
</evidence>
<feature type="transmembrane region" description="Helical" evidence="2">
    <location>
        <begin position="6"/>
        <end position="25"/>
    </location>
</feature>
<accession>A0ABW0S8X1</accession>
<feature type="region of interest" description="Disordered" evidence="1">
    <location>
        <begin position="30"/>
        <end position="65"/>
    </location>
</feature>
<reference evidence="4" key="1">
    <citation type="journal article" date="2019" name="Int. J. Syst. Evol. Microbiol.">
        <title>The Global Catalogue of Microorganisms (GCM) 10K type strain sequencing project: providing services to taxonomists for standard genome sequencing and annotation.</title>
        <authorList>
            <consortium name="The Broad Institute Genomics Platform"/>
            <consortium name="The Broad Institute Genome Sequencing Center for Infectious Disease"/>
            <person name="Wu L."/>
            <person name="Ma J."/>
        </authorList>
    </citation>
    <scope>NUCLEOTIDE SEQUENCE [LARGE SCALE GENOMIC DNA]</scope>
    <source>
        <strain evidence="4">KACC 11588</strain>
    </source>
</reference>
<feature type="compositionally biased region" description="Acidic residues" evidence="1">
    <location>
        <begin position="50"/>
        <end position="65"/>
    </location>
</feature>
<evidence type="ECO:0000313" key="3">
    <source>
        <dbReference type="EMBL" id="MFC5565349.1"/>
    </source>
</evidence>
<evidence type="ECO:0000256" key="1">
    <source>
        <dbReference type="SAM" id="MobiDB-lite"/>
    </source>
</evidence>
<keyword evidence="4" id="KW-1185">Reference proteome</keyword>
<name>A0ABW0S8X1_9RHOB</name>
<organism evidence="3 4">
    <name type="scientific">Rubellimicrobium aerolatum</name>
    <dbReference type="NCBI Taxonomy" id="490979"/>
    <lineage>
        <taxon>Bacteria</taxon>
        <taxon>Pseudomonadati</taxon>
        <taxon>Pseudomonadota</taxon>
        <taxon>Alphaproteobacteria</taxon>
        <taxon>Rhodobacterales</taxon>
        <taxon>Roseobacteraceae</taxon>
        <taxon>Rubellimicrobium</taxon>
    </lineage>
</organism>
<keyword evidence="2" id="KW-0472">Membrane</keyword>
<gene>
    <name evidence="3" type="ORF">ACFPOC_02840</name>
</gene>
<protein>
    <submittedName>
        <fullName evidence="3">Uncharacterized protein</fullName>
    </submittedName>
</protein>
<keyword evidence="2" id="KW-1133">Transmembrane helix</keyword>
<dbReference type="Proteomes" id="UP001596056">
    <property type="component" value="Unassembled WGS sequence"/>
</dbReference>
<evidence type="ECO:0000313" key="4">
    <source>
        <dbReference type="Proteomes" id="UP001596056"/>
    </source>
</evidence>